<comment type="subcellular location">
    <subcellularLocation>
        <location evidence="1">Cytoplasm</location>
    </subcellularLocation>
</comment>
<evidence type="ECO:0000256" key="2">
    <source>
        <dbReference type="ARBA" id="ARBA00022490"/>
    </source>
</evidence>
<dbReference type="NCBIfam" id="TIGR03342">
    <property type="entry name" value="dsrC_tusE_dsvC"/>
    <property type="match status" value="1"/>
</dbReference>
<evidence type="ECO:0000313" key="5">
    <source>
        <dbReference type="Proteomes" id="UP001597264"/>
    </source>
</evidence>
<proteinExistence type="inferred from homology"/>
<evidence type="ECO:0000313" key="4">
    <source>
        <dbReference type="EMBL" id="MFD1216565.1"/>
    </source>
</evidence>
<reference evidence="5" key="1">
    <citation type="journal article" date="2019" name="Int. J. Syst. Evol. Microbiol.">
        <title>The Global Catalogue of Microorganisms (GCM) 10K type strain sequencing project: providing services to taxonomists for standard genome sequencing and annotation.</title>
        <authorList>
            <consortium name="The Broad Institute Genomics Platform"/>
            <consortium name="The Broad Institute Genome Sequencing Center for Infectious Disease"/>
            <person name="Wu L."/>
            <person name="Ma J."/>
        </authorList>
    </citation>
    <scope>NUCLEOTIDE SEQUENCE [LARGE SCALE GENOMIC DNA]</scope>
    <source>
        <strain evidence="5">CCUG 54356</strain>
    </source>
</reference>
<gene>
    <name evidence="4" type="ORF">ACFQ2X_08150</name>
</gene>
<sequence length="115" mass="12883">MTNPEKALEIDGRKIPLDKEGFLRNLDDWSPEIAEAIAAQEGIELTPDHWDVIRLLQAFYREFELSPAMRPLVKYVGQHLGADKGRSIFLMQLFPPSPAKIGSKIAGLPKPTNCL</sequence>
<name>A0ABW3UAQ1_9GAMM</name>
<comment type="similarity">
    <text evidence="3">Belongs to the dsrC/tusE family.</text>
</comment>
<evidence type="ECO:0000256" key="1">
    <source>
        <dbReference type="ARBA" id="ARBA00004496"/>
    </source>
</evidence>
<dbReference type="Proteomes" id="UP001597264">
    <property type="component" value="Unassembled WGS sequence"/>
</dbReference>
<comment type="function">
    <text evidence="3">Part of a sulfur-relay system.</text>
</comment>
<dbReference type="Gene3D" id="3.30.1420.10">
    <property type="match status" value="1"/>
</dbReference>
<keyword evidence="2" id="KW-0963">Cytoplasm</keyword>
<dbReference type="InterPro" id="IPR043163">
    <property type="entry name" value="DsrC-like_N"/>
</dbReference>
<dbReference type="InterPro" id="IPR042072">
    <property type="entry name" value="DsrC-like_C"/>
</dbReference>
<dbReference type="PIRSF" id="PIRSF006223">
    <property type="entry name" value="DsrC_TusE"/>
    <property type="match status" value="1"/>
</dbReference>
<dbReference type="EMBL" id="JBHTLR010000007">
    <property type="protein sequence ID" value="MFD1216565.1"/>
    <property type="molecule type" value="Genomic_DNA"/>
</dbReference>
<keyword evidence="3" id="KW-0808">Transferase</keyword>
<accession>A0ABW3UAQ1</accession>
<dbReference type="InterPro" id="IPR025526">
    <property type="entry name" value="DsrC-like_dom_sf"/>
</dbReference>
<dbReference type="PANTHER" id="PTHR37010">
    <property type="entry name" value="SULFURTRANSFERASE TUSE"/>
    <property type="match status" value="1"/>
</dbReference>
<dbReference type="InterPro" id="IPR007453">
    <property type="entry name" value="DsrC/TusE"/>
</dbReference>
<evidence type="ECO:0000256" key="3">
    <source>
        <dbReference type="PIRNR" id="PIRNR006223"/>
    </source>
</evidence>
<dbReference type="Gene3D" id="1.10.10.370">
    <property type="entry name" value="DsrC-like protein, C-terminal domain"/>
    <property type="match status" value="1"/>
</dbReference>
<dbReference type="Pfam" id="PF04358">
    <property type="entry name" value="DsrC"/>
    <property type="match status" value="1"/>
</dbReference>
<dbReference type="PANTHER" id="PTHR37010:SF1">
    <property type="entry name" value="SULFURTRANSFERASE TUSE"/>
    <property type="match status" value="1"/>
</dbReference>
<dbReference type="SUPFAM" id="SSF69721">
    <property type="entry name" value="DsrC, the gamma subunit of dissimilatory sulfite reductase"/>
    <property type="match status" value="1"/>
</dbReference>
<organism evidence="4 5">
    <name type="scientific">Microbulbifer celer</name>
    <dbReference type="NCBI Taxonomy" id="435905"/>
    <lineage>
        <taxon>Bacteria</taxon>
        <taxon>Pseudomonadati</taxon>
        <taxon>Pseudomonadota</taxon>
        <taxon>Gammaproteobacteria</taxon>
        <taxon>Cellvibrionales</taxon>
        <taxon>Microbulbiferaceae</taxon>
        <taxon>Microbulbifer</taxon>
    </lineage>
</organism>
<protein>
    <recommendedName>
        <fullName evidence="3">Sulfurtransferase</fullName>
        <ecNumber evidence="3">2.8.1.-</ecNumber>
    </recommendedName>
</protein>
<keyword evidence="5" id="KW-1185">Reference proteome</keyword>
<dbReference type="EC" id="2.8.1.-" evidence="3"/>
<comment type="caution">
    <text evidence="4">The sequence shown here is derived from an EMBL/GenBank/DDBJ whole genome shotgun (WGS) entry which is preliminary data.</text>
</comment>
<dbReference type="RefSeq" id="WP_230438674.1">
    <property type="nucleotide sequence ID" value="NZ_CP087715.1"/>
</dbReference>